<keyword evidence="2" id="KW-0378">Hydrolase</keyword>
<evidence type="ECO:0000313" key="3">
    <source>
        <dbReference type="Proteomes" id="UP001500542"/>
    </source>
</evidence>
<accession>A0ABN1RD45</accession>
<reference evidence="2 3" key="1">
    <citation type="journal article" date="2019" name="Int. J. Syst. Evol. Microbiol.">
        <title>The Global Catalogue of Microorganisms (GCM) 10K type strain sequencing project: providing services to taxonomists for standard genome sequencing and annotation.</title>
        <authorList>
            <consortium name="The Broad Institute Genomics Platform"/>
            <consortium name="The Broad Institute Genome Sequencing Center for Infectious Disease"/>
            <person name="Wu L."/>
            <person name="Ma J."/>
        </authorList>
    </citation>
    <scope>NUCLEOTIDE SEQUENCE [LARGE SCALE GENOMIC DNA]</scope>
    <source>
        <strain evidence="2 3">JCM 10977</strain>
    </source>
</reference>
<protein>
    <submittedName>
        <fullName evidence="2">Alpha/beta fold hydrolase</fullName>
    </submittedName>
</protein>
<dbReference type="SUPFAM" id="SSF53474">
    <property type="entry name" value="alpha/beta-Hydrolases"/>
    <property type="match status" value="1"/>
</dbReference>
<dbReference type="InterPro" id="IPR050228">
    <property type="entry name" value="Carboxylesterase_BioH"/>
</dbReference>
<sequence>MRLSRLEWGAGDKVAVLVHGMLGSAQQLHELGPALADRGYRAIAVDLPGHGGSSATIDPTIESYAESVAETVRAEQNTVPRGTPGAAIDLAIGHSLGAIVLAAALPVLRPARAVYVDVPFSSAAKGADADDLLGRFSAAKAGRTVEQLRASKPAWSEEDRKVEAEAARRFDPATAVALQLAYNRDPLPGPPGTDIPSMLIRAEPSRFVSPERARELEGLGFGVRSIAGAGHCAWYGRVDEFLGVVFG</sequence>
<organism evidence="2 3">
    <name type="scientific">Kribbella koreensis</name>
    <dbReference type="NCBI Taxonomy" id="57909"/>
    <lineage>
        <taxon>Bacteria</taxon>
        <taxon>Bacillati</taxon>
        <taxon>Actinomycetota</taxon>
        <taxon>Actinomycetes</taxon>
        <taxon>Propionibacteriales</taxon>
        <taxon>Kribbellaceae</taxon>
        <taxon>Kribbella</taxon>
    </lineage>
</organism>
<proteinExistence type="predicted"/>
<keyword evidence="3" id="KW-1185">Reference proteome</keyword>
<dbReference type="InterPro" id="IPR000073">
    <property type="entry name" value="AB_hydrolase_1"/>
</dbReference>
<dbReference type="Pfam" id="PF12697">
    <property type="entry name" value="Abhydrolase_6"/>
    <property type="match status" value="1"/>
</dbReference>
<evidence type="ECO:0000259" key="1">
    <source>
        <dbReference type="Pfam" id="PF12697"/>
    </source>
</evidence>
<evidence type="ECO:0000313" key="2">
    <source>
        <dbReference type="EMBL" id="GAA0955154.1"/>
    </source>
</evidence>
<gene>
    <name evidence="2" type="ORF">GCM10009554_62280</name>
</gene>
<dbReference type="Proteomes" id="UP001500542">
    <property type="component" value="Unassembled WGS sequence"/>
</dbReference>
<dbReference type="GO" id="GO:0016787">
    <property type="term" value="F:hydrolase activity"/>
    <property type="evidence" value="ECO:0007669"/>
    <property type="project" value="UniProtKB-KW"/>
</dbReference>
<feature type="domain" description="AB hydrolase-1" evidence="1">
    <location>
        <begin position="16"/>
        <end position="241"/>
    </location>
</feature>
<comment type="caution">
    <text evidence="2">The sequence shown here is derived from an EMBL/GenBank/DDBJ whole genome shotgun (WGS) entry which is preliminary data.</text>
</comment>
<dbReference type="Gene3D" id="3.40.50.1820">
    <property type="entry name" value="alpha/beta hydrolase"/>
    <property type="match status" value="1"/>
</dbReference>
<dbReference type="InterPro" id="IPR029058">
    <property type="entry name" value="AB_hydrolase_fold"/>
</dbReference>
<dbReference type="EMBL" id="BAAAHK010000017">
    <property type="protein sequence ID" value="GAA0955154.1"/>
    <property type="molecule type" value="Genomic_DNA"/>
</dbReference>
<dbReference type="PANTHER" id="PTHR43194">
    <property type="entry name" value="HYDROLASE ALPHA/BETA FOLD FAMILY"/>
    <property type="match status" value="1"/>
</dbReference>
<dbReference type="PANTHER" id="PTHR43194:SF2">
    <property type="entry name" value="PEROXISOMAL MEMBRANE PROTEIN LPX1"/>
    <property type="match status" value="1"/>
</dbReference>
<name>A0ABN1RD45_9ACTN</name>
<dbReference type="RefSeq" id="WP_343978268.1">
    <property type="nucleotide sequence ID" value="NZ_BAAAHK010000017.1"/>
</dbReference>